<keyword evidence="1" id="KW-0472">Membrane</keyword>
<evidence type="ECO:0000313" key="3">
    <source>
        <dbReference type="Proteomes" id="UP000249393"/>
    </source>
</evidence>
<dbReference type="EMBL" id="QFQZ01000001">
    <property type="protein sequence ID" value="PZR37385.1"/>
    <property type="molecule type" value="Genomic_DNA"/>
</dbReference>
<feature type="transmembrane region" description="Helical" evidence="1">
    <location>
        <begin position="93"/>
        <end position="114"/>
    </location>
</feature>
<protein>
    <submittedName>
        <fullName evidence="2">Uncharacterized protein</fullName>
    </submittedName>
</protein>
<proteinExistence type="predicted"/>
<keyword evidence="1" id="KW-1133">Transmembrane helix</keyword>
<organism evidence="2 3">
    <name type="scientific">Caulobacter segnis</name>
    <dbReference type="NCBI Taxonomy" id="88688"/>
    <lineage>
        <taxon>Bacteria</taxon>
        <taxon>Pseudomonadati</taxon>
        <taxon>Pseudomonadota</taxon>
        <taxon>Alphaproteobacteria</taxon>
        <taxon>Caulobacterales</taxon>
        <taxon>Caulobacteraceae</taxon>
        <taxon>Caulobacter</taxon>
    </lineage>
</organism>
<reference evidence="2 3" key="1">
    <citation type="submission" date="2017-08" db="EMBL/GenBank/DDBJ databases">
        <title>Infants hospitalized years apart are colonized by the same room-sourced microbial strains.</title>
        <authorList>
            <person name="Brooks B."/>
            <person name="Olm M.R."/>
            <person name="Firek B.A."/>
            <person name="Baker R."/>
            <person name="Thomas B.C."/>
            <person name="Morowitz M.J."/>
            <person name="Banfield J.F."/>
        </authorList>
    </citation>
    <scope>NUCLEOTIDE SEQUENCE [LARGE SCALE GENOMIC DNA]</scope>
    <source>
        <strain evidence="2">S2_003_000_R2_4</strain>
    </source>
</reference>
<evidence type="ECO:0000313" key="2">
    <source>
        <dbReference type="EMBL" id="PZR37385.1"/>
    </source>
</evidence>
<dbReference type="Proteomes" id="UP000249393">
    <property type="component" value="Unassembled WGS sequence"/>
</dbReference>
<evidence type="ECO:0000256" key="1">
    <source>
        <dbReference type="SAM" id="Phobius"/>
    </source>
</evidence>
<gene>
    <name evidence="2" type="ORF">DI526_00360</name>
</gene>
<dbReference type="RefSeq" id="WP_304272659.1">
    <property type="nucleotide sequence ID" value="NZ_QFQZ01000001.1"/>
</dbReference>
<dbReference type="AlphaFoldDB" id="A0A2W5VPZ5"/>
<feature type="transmembrane region" description="Helical" evidence="1">
    <location>
        <begin position="17"/>
        <end position="36"/>
    </location>
</feature>
<keyword evidence="1" id="KW-0812">Transmembrane</keyword>
<sequence>MPLSSSRLRTILTPDRLGWVGVCAFVLGASLISNWLQSPLAEQRQFPFLWIAAPLWAGGWLLTRDKVEAWLGRFNLDGTGAWLTTRAERLRRLTALPFCAVAVLELGLIGWALWRLGDAPRLAVSAAIVLALLVFMIVFIWRTWRVRLELRIDAAGVFAPAWRRAYGWDEIAFAVQPNGGRDLRLVLTPEAAEKHGCAALLTTPLGPTGLQANEALAALRTTRPDLPIRPWTSNGVVLPIRGATDVPDTVEVTTYG</sequence>
<feature type="transmembrane region" description="Helical" evidence="1">
    <location>
        <begin position="120"/>
        <end position="141"/>
    </location>
</feature>
<accession>A0A2W5VPZ5</accession>
<feature type="transmembrane region" description="Helical" evidence="1">
    <location>
        <begin position="48"/>
        <end position="63"/>
    </location>
</feature>
<comment type="caution">
    <text evidence="2">The sequence shown here is derived from an EMBL/GenBank/DDBJ whole genome shotgun (WGS) entry which is preliminary data.</text>
</comment>
<name>A0A2W5VPZ5_9CAUL</name>